<accession>A0A7J4TJ80</accession>
<keyword evidence="1" id="KW-0812">Transmembrane</keyword>
<dbReference type="EMBL" id="DUHE01000180">
    <property type="protein sequence ID" value="HII84476.1"/>
    <property type="molecule type" value="Genomic_DNA"/>
</dbReference>
<evidence type="ECO:0000313" key="2">
    <source>
        <dbReference type="EMBL" id="HII84476.1"/>
    </source>
</evidence>
<dbReference type="AlphaFoldDB" id="A0A7J4TJ80"/>
<sequence>MFLDFVNLTTISAALALIGTVGIIALPKPLDKVIMFALLQGGFIGMIVAAKYLDVAMAAAIFDPIATIILLIGIIKINEVRKKNQESQEDGNLA</sequence>
<evidence type="ECO:0000313" key="3">
    <source>
        <dbReference type="Proteomes" id="UP000586031"/>
    </source>
</evidence>
<dbReference type="Proteomes" id="UP000586031">
    <property type="component" value="Unassembled WGS sequence"/>
</dbReference>
<feature type="transmembrane region" description="Helical" evidence="1">
    <location>
        <begin position="33"/>
        <end position="50"/>
    </location>
</feature>
<keyword evidence="1" id="KW-0472">Membrane</keyword>
<feature type="transmembrane region" description="Helical" evidence="1">
    <location>
        <begin position="6"/>
        <end position="26"/>
    </location>
</feature>
<gene>
    <name evidence="2" type="ORF">HA271_06495</name>
</gene>
<feature type="transmembrane region" description="Helical" evidence="1">
    <location>
        <begin position="56"/>
        <end position="75"/>
    </location>
</feature>
<reference evidence="3" key="1">
    <citation type="journal article" date="2020" name="bioRxiv">
        <title>A rank-normalized archaeal taxonomy based on genome phylogeny resolves widespread incomplete and uneven classifications.</title>
        <authorList>
            <person name="Rinke C."/>
            <person name="Chuvochina M."/>
            <person name="Mussig A.J."/>
            <person name="Chaumeil P.-A."/>
            <person name="Waite D.W."/>
            <person name="Whitman W.B."/>
            <person name="Parks D.H."/>
            <person name="Hugenholtz P."/>
        </authorList>
    </citation>
    <scope>NUCLEOTIDE SEQUENCE [LARGE SCALE GENOMIC DNA]</scope>
</reference>
<protein>
    <submittedName>
        <fullName evidence="2">EhaD family protein</fullName>
    </submittedName>
</protein>
<proteinExistence type="predicted"/>
<keyword evidence="1" id="KW-1133">Transmembrane helix</keyword>
<evidence type="ECO:0000256" key="1">
    <source>
        <dbReference type="SAM" id="Phobius"/>
    </source>
</evidence>
<dbReference type="Pfam" id="PF09881">
    <property type="entry name" value="EhaD"/>
    <property type="match status" value="1"/>
</dbReference>
<organism evidence="2 3">
    <name type="scientific">Methanobacterium subterraneum</name>
    <dbReference type="NCBI Taxonomy" id="59277"/>
    <lineage>
        <taxon>Archaea</taxon>
        <taxon>Methanobacteriati</taxon>
        <taxon>Methanobacteriota</taxon>
        <taxon>Methanomada group</taxon>
        <taxon>Methanobacteria</taxon>
        <taxon>Methanobacteriales</taxon>
        <taxon>Methanobacteriaceae</taxon>
        <taxon>Methanobacterium</taxon>
    </lineage>
</organism>
<dbReference type="InterPro" id="IPR019213">
    <property type="entry name" value="EhaD-like"/>
</dbReference>
<comment type="caution">
    <text evidence="2">The sequence shown here is derived from an EMBL/GenBank/DDBJ whole genome shotgun (WGS) entry which is preliminary data.</text>
</comment>
<name>A0A7J4TJ80_9EURY</name>